<dbReference type="SUPFAM" id="SSF47459">
    <property type="entry name" value="HLH, helix-loop-helix DNA-binding domain"/>
    <property type="match status" value="1"/>
</dbReference>
<dbReference type="InterPro" id="IPR036638">
    <property type="entry name" value="HLH_DNA-bd_sf"/>
</dbReference>
<feature type="region of interest" description="Disordered" evidence="6">
    <location>
        <begin position="1278"/>
        <end position="1370"/>
    </location>
</feature>
<dbReference type="InterPro" id="IPR033740">
    <property type="entry name" value="Pept_M24B"/>
</dbReference>
<dbReference type="InterPro" id="IPR032416">
    <property type="entry name" value="Peptidase_M24_C"/>
</dbReference>
<feature type="region of interest" description="Disordered" evidence="6">
    <location>
        <begin position="1415"/>
        <end position="1555"/>
    </location>
</feature>
<dbReference type="CDD" id="cd01085">
    <property type="entry name" value="APP"/>
    <property type="match status" value="1"/>
</dbReference>
<dbReference type="InterPro" id="IPR029149">
    <property type="entry name" value="Creatin/AminoP/Spt16_N"/>
</dbReference>
<protein>
    <recommendedName>
        <fullName evidence="7">BHLH domain-containing protein</fullName>
    </recommendedName>
</protein>
<feature type="region of interest" description="Disordered" evidence="6">
    <location>
        <begin position="894"/>
        <end position="1067"/>
    </location>
</feature>
<feature type="compositionally biased region" description="Low complexity" evidence="6">
    <location>
        <begin position="947"/>
        <end position="959"/>
    </location>
</feature>
<evidence type="ECO:0000256" key="3">
    <source>
        <dbReference type="ARBA" id="ARBA00022723"/>
    </source>
</evidence>
<feature type="compositionally biased region" description="Acidic residues" evidence="6">
    <location>
        <begin position="1506"/>
        <end position="1517"/>
    </location>
</feature>
<dbReference type="Gene3D" id="4.10.280.10">
    <property type="entry name" value="Helix-loop-helix DNA-binding domain"/>
    <property type="match status" value="1"/>
</dbReference>
<evidence type="ECO:0000256" key="1">
    <source>
        <dbReference type="ARBA" id="ARBA00001936"/>
    </source>
</evidence>
<feature type="compositionally biased region" description="Polar residues" evidence="6">
    <location>
        <begin position="930"/>
        <end position="946"/>
    </location>
</feature>
<organism evidence="8 9">
    <name type="scientific">Rhodotorula mucilaginosa</name>
    <name type="common">Yeast</name>
    <name type="synonym">Rhodotorula rubra</name>
    <dbReference type="NCBI Taxonomy" id="5537"/>
    <lineage>
        <taxon>Eukaryota</taxon>
        <taxon>Fungi</taxon>
        <taxon>Dikarya</taxon>
        <taxon>Basidiomycota</taxon>
        <taxon>Pucciniomycotina</taxon>
        <taxon>Microbotryomycetes</taxon>
        <taxon>Sporidiobolales</taxon>
        <taxon>Sporidiobolaceae</taxon>
        <taxon>Rhodotorula</taxon>
    </lineage>
</organism>
<evidence type="ECO:0000256" key="6">
    <source>
        <dbReference type="SAM" id="MobiDB-lite"/>
    </source>
</evidence>
<dbReference type="FunFam" id="3.90.230.10:FF:000007">
    <property type="entry name" value="Xaa-Pro aminopeptidase P"/>
    <property type="match status" value="1"/>
</dbReference>
<keyword evidence="4" id="KW-0378">Hydrolase</keyword>
<dbReference type="GO" id="GO:0046983">
    <property type="term" value="F:protein dimerization activity"/>
    <property type="evidence" value="ECO:0007669"/>
    <property type="project" value="InterPro"/>
</dbReference>
<dbReference type="InterPro" id="IPR011598">
    <property type="entry name" value="bHLH_dom"/>
</dbReference>
<dbReference type="Pfam" id="PF01321">
    <property type="entry name" value="Creatinase_N"/>
    <property type="match status" value="1"/>
</dbReference>
<evidence type="ECO:0000259" key="7">
    <source>
        <dbReference type="PROSITE" id="PS50888"/>
    </source>
</evidence>
<dbReference type="GO" id="GO:0005737">
    <property type="term" value="C:cytoplasm"/>
    <property type="evidence" value="ECO:0007669"/>
    <property type="project" value="UniProtKB-ARBA"/>
</dbReference>
<feature type="compositionally biased region" description="Low complexity" evidence="6">
    <location>
        <begin position="1037"/>
        <end position="1053"/>
    </location>
</feature>
<evidence type="ECO:0000256" key="5">
    <source>
        <dbReference type="ARBA" id="ARBA00023211"/>
    </source>
</evidence>
<feature type="compositionally biased region" description="Basic and acidic residues" evidence="6">
    <location>
        <begin position="1006"/>
        <end position="1028"/>
    </location>
</feature>
<sequence>MLKHSVVKLLYTAKRPSLRFRSRSFSSSLRRSTSPAAATMFDSSARLAALRAEMQAHNLNAYIVDSGDAHSNEYTAECDDRRAWISGFTGSAGTAIVLAGSNDAATGSSKAFLWTDGRYHQQAAQQINEQWTLMKHGVPDVPAWTEWLTNPSHSSTLLPSGSRIGLDPSLITVADYTKLAPALETAKVELVPIRENLIDLAWDKVEPGTRPARPKNEVFRLEDKFAGERAGKKLERIRDEMQKKEVFGGDKKAEVVGGAAEKRCWGTVLTQLDEIAWVLNLRGSDIPYNPVFFSWLVLPTASASKSTLFIDLDQVPQKTYDYLNQELDVLIEPYEGLIPFLEGVGNLLTGQDLVVLPSATNLSTALALGLSKCVTSTRGPISLMKARKNDTEVQGFRDCHVRDGVALVRYFSWLERELKGGKQWREYEAALQLEEFRKQLDHFRGLSFSTISSTGANGSVIHYSPAPDGQSAVIDPNQIYLCDSGAQFTDGTTDVTRTLHFGTPTAFEKRAYTRVLQGHIAIDEAVFPSTTTGFMLDPWARKALWKDGLDYRHGTGHGVGHFLNVHEGPMGIGSRIAYNDTKLEPNMVLSNEPGYYQDGEFGIRIESLVVVKQEKTMHEFGGVKYYGMEHLTMPAPDKVEPATDPPIFLQCPISTNLVDPALMSLDELEWLNKYNAEVRDKVGPLLRETGDHEAVDPMRRSVAGSLVPHSLQVSLLVAHSTRPAAGIDSGGCCSQAERACPPRLLVARVRKRVLCSSSPPPQAQRANCDASTQEYAPAGSGASRSQEPRAVQYGFDAPSVTAHHQHSAHADVNPAALLGYATTASGMASPFAAPTGGGGGGVGMYGSSSVLSDADLDLENILASFNNAASAQESAGGTLPQGYMAQSFAGLQSGLRHQSPLPPVNENGGQQPAADAGDFFSQPPPKPRRGSSNEYGTPGTNTTYGASPSDTFTTPSTSSKRSVSQERTGRLGRSSSVGGVGKAPRQTSRSRSARRTSSAATAGYQDRTEAKERGRDRERSTQRGEVVDKASPASNLGTPGASAAATPGANSTSNPPPPAAVGIPTASAATMPPPHPYAMSMPAFVHPASYGAHAASMPTHAVNGGWFPHPHPSSAGAVPLPGMHHHPALAAGGAAFASQHFMAPNLQHHPHHPMAFDPLTGWRPTVGPMPASAPSAADPGAARPTNPPSSSATTTTTATTAAAASASKKDAVPAAPPANTSGSKKNKGLEDVQEEDDGKGEPLTDKRRKRRESHNAVERRRRDNINDRIAELASLLPEAFQVGAPQPPPPLSASSATRDEPNGGGGGGPGSPAIGSLSLMSPGPFGSGSPTSFHSVSGAAYMAAAAASSSAQQQKATTGLSAQAQAAAQKPNKGAVLAKTAPFLGAANICRYLQQIVELQQQQAAELQRQNAELRRAVEASPSPPPLLSSSHSKYLPPQPPCFPPHVHSVSASTDTSASVSRQAGSPVGGGGGGSRSAQYNKNVSTRNGGKRRSGGGGGSASWALYDDDCDDRDAEGDDYRSADDHEDPDDDRDDDRGGGDGGGAFTPECEGPDGIDCEKGWDAMLAAGGMHVLKMEEDDP</sequence>
<feature type="compositionally biased region" description="Low complexity" evidence="6">
    <location>
        <begin position="1449"/>
        <end position="1461"/>
    </location>
</feature>
<evidence type="ECO:0000313" key="9">
    <source>
        <dbReference type="Proteomes" id="UP000777482"/>
    </source>
</evidence>
<evidence type="ECO:0000256" key="4">
    <source>
        <dbReference type="ARBA" id="ARBA00022801"/>
    </source>
</evidence>
<comment type="similarity">
    <text evidence="2">Belongs to the peptidase M24B family.</text>
</comment>
<dbReference type="PANTHER" id="PTHR43763">
    <property type="entry name" value="XAA-PRO AMINOPEPTIDASE 1"/>
    <property type="match status" value="1"/>
</dbReference>
<dbReference type="FunFam" id="3.40.350.10:FF:000003">
    <property type="entry name" value="Xaa-pro aminopeptidase P"/>
    <property type="match status" value="1"/>
</dbReference>
<keyword evidence="3" id="KW-0479">Metal-binding</keyword>
<gene>
    <name evidence="8" type="ORF">C6P46_004731</name>
</gene>
<dbReference type="InterPro" id="IPR036005">
    <property type="entry name" value="Creatinase/aminopeptidase-like"/>
</dbReference>
<comment type="cofactor">
    <cofactor evidence="1">
        <name>Mn(2+)</name>
        <dbReference type="ChEBI" id="CHEBI:29035"/>
    </cofactor>
</comment>
<dbReference type="InterPro" id="IPR050422">
    <property type="entry name" value="X-Pro_aminopeptidase_P"/>
</dbReference>
<feature type="compositionally biased region" description="Low complexity" evidence="6">
    <location>
        <begin position="987"/>
        <end position="1002"/>
    </location>
</feature>
<name>A0A9P7B5N2_RHOMI</name>
<feature type="compositionally biased region" description="Polar residues" evidence="6">
    <location>
        <begin position="1476"/>
        <end position="1488"/>
    </location>
</feature>
<accession>A0A9P7B5N2</accession>
<dbReference type="InterPro" id="IPR000994">
    <property type="entry name" value="Pept_M24"/>
</dbReference>
<feature type="compositionally biased region" description="Low complexity" evidence="6">
    <location>
        <begin position="1315"/>
        <end position="1369"/>
    </location>
</feature>
<dbReference type="Proteomes" id="UP000777482">
    <property type="component" value="Unassembled WGS sequence"/>
</dbReference>
<dbReference type="GO" id="GO:0070006">
    <property type="term" value="F:metalloaminopeptidase activity"/>
    <property type="evidence" value="ECO:0007669"/>
    <property type="project" value="InterPro"/>
</dbReference>
<feature type="compositionally biased region" description="Basic and acidic residues" evidence="6">
    <location>
        <begin position="1253"/>
        <end position="1265"/>
    </location>
</feature>
<keyword evidence="9" id="KW-1185">Reference proteome</keyword>
<dbReference type="Pfam" id="PF16188">
    <property type="entry name" value="Peptidase_M24_C"/>
    <property type="match status" value="1"/>
</dbReference>
<dbReference type="EMBL" id="PUHQ01000047">
    <property type="protein sequence ID" value="KAG0660101.1"/>
    <property type="molecule type" value="Genomic_DNA"/>
</dbReference>
<comment type="caution">
    <text evidence="8">The sequence shown here is derived from an EMBL/GenBank/DDBJ whole genome shotgun (WGS) entry which is preliminary data.</text>
</comment>
<feature type="compositionally biased region" description="Low complexity" evidence="6">
    <location>
        <begin position="1168"/>
        <end position="1206"/>
    </location>
</feature>
<dbReference type="SUPFAM" id="SSF53092">
    <property type="entry name" value="Creatinase/prolidase N-terminal domain"/>
    <property type="match status" value="1"/>
</dbReference>
<evidence type="ECO:0000256" key="2">
    <source>
        <dbReference type="ARBA" id="ARBA00008766"/>
    </source>
</evidence>
<dbReference type="PROSITE" id="PS50888">
    <property type="entry name" value="BHLH"/>
    <property type="match status" value="1"/>
</dbReference>
<feature type="compositionally biased region" description="Acidic residues" evidence="6">
    <location>
        <begin position="1525"/>
        <end position="1534"/>
    </location>
</feature>
<dbReference type="InterPro" id="IPR000587">
    <property type="entry name" value="Creatinase_N"/>
</dbReference>
<dbReference type="Pfam" id="PF00010">
    <property type="entry name" value="HLH"/>
    <property type="match status" value="1"/>
</dbReference>
<feature type="region of interest" description="Disordered" evidence="6">
    <location>
        <begin position="1147"/>
        <end position="1265"/>
    </location>
</feature>
<dbReference type="Gene3D" id="3.90.230.10">
    <property type="entry name" value="Creatinase/methionine aminopeptidase superfamily"/>
    <property type="match status" value="1"/>
</dbReference>
<dbReference type="Pfam" id="PF16189">
    <property type="entry name" value="Creatinase_N_2"/>
    <property type="match status" value="1"/>
</dbReference>
<dbReference type="GO" id="GO:0046872">
    <property type="term" value="F:metal ion binding"/>
    <property type="evidence" value="ECO:0007669"/>
    <property type="project" value="UniProtKB-KW"/>
</dbReference>
<evidence type="ECO:0000313" key="8">
    <source>
        <dbReference type="EMBL" id="KAG0660101.1"/>
    </source>
</evidence>
<feature type="domain" description="BHLH" evidence="7">
    <location>
        <begin position="1249"/>
        <end position="1304"/>
    </location>
</feature>
<reference evidence="8 9" key="1">
    <citation type="submission" date="2020-11" db="EMBL/GenBank/DDBJ databases">
        <title>Kefir isolates.</title>
        <authorList>
            <person name="Marcisauskas S."/>
            <person name="Kim Y."/>
            <person name="Blasche S."/>
        </authorList>
    </citation>
    <scope>NUCLEOTIDE SEQUENCE [LARGE SCALE GENOMIC DNA]</scope>
    <source>
        <strain evidence="8 9">KR</strain>
    </source>
</reference>
<dbReference type="PANTHER" id="PTHR43763:SF6">
    <property type="entry name" value="XAA-PRO AMINOPEPTIDASE 1"/>
    <property type="match status" value="1"/>
</dbReference>
<dbReference type="Pfam" id="PF00557">
    <property type="entry name" value="Peptidase_M24"/>
    <property type="match status" value="1"/>
</dbReference>
<proteinExistence type="inferred from homology"/>
<dbReference type="Gene3D" id="3.40.350.10">
    <property type="entry name" value="Creatinase/prolidase N-terminal domain"/>
    <property type="match status" value="2"/>
</dbReference>
<keyword evidence="5" id="KW-0464">Manganese</keyword>
<dbReference type="SMART" id="SM00353">
    <property type="entry name" value="HLH"/>
    <property type="match status" value="1"/>
</dbReference>
<dbReference type="SUPFAM" id="SSF55920">
    <property type="entry name" value="Creatinase/aminopeptidase"/>
    <property type="match status" value="1"/>
</dbReference>
<dbReference type="OrthoDB" id="9995434at2759"/>
<feature type="region of interest" description="Disordered" evidence="6">
    <location>
        <begin position="756"/>
        <end position="788"/>
    </location>
</feature>